<evidence type="ECO:0000256" key="1">
    <source>
        <dbReference type="SAM" id="Coils"/>
    </source>
</evidence>
<feature type="coiled-coil region" evidence="1">
    <location>
        <begin position="320"/>
        <end position="354"/>
    </location>
</feature>
<evidence type="ECO:0000259" key="3">
    <source>
        <dbReference type="PROSITE" id="PS51840"/>
    </source>
</evidence>
<dbReference type="EMBL" id="JACGWM010000005">
    <property type="protein sequence ID" value="KAL0371745.1"/>
    <property type="molecule type" value="Genomic_DNA"/>
</dbReference>
<gene>
    <name evidence="4" type="ORF">Scaly_0856100</name>
</gene>
<proteinExistence type="predicted"/>
<accession>A0AAW2QV29</accession>
<comment type="caution">
    <text evidence="4">The sequence shown here is derived from an EMBL/GenBank/DDBJ whole genome shotgun (WGS) entry which is preliminary data.</text>
</comment>
<protein>
    <recommendedName>
        <fullName evidence="3">C2 NT-type domain-containing protein</fullName>
    </recommendedName>
</protein>
<reference evidence="4" key="1">
    <citation type="submission" date="2020-06" db="EMBL/GenBank/DDBJ databases">
        <authorList>
            <person name="Li T."/>
            <person name="Hu X."/>
            <person name="Zhang T."/>
            <person name="Song X."/>
            <person name="Zhang H."/>
            <person name="Dai N."/>
            <person name="Sheng W."/>
            <person name="Hou X."/>
            <person name="Wei L."/>
        </authorList>
    </citation>
    <scope>NUCLEOTIDE SEQUENCE</scope>
    <source>
        <strain evidence="4">KEN8</strain>
        <tissue evidence="4">Leaf</tissue>
    </source>
</reference>
<dbReference type="PANTHER" id="PTHR34452:SF7">
    <property type="entry name" value="MYOSIN HEAVY CHAIN-RELATED PROTEIN"/>
    <property type="match status" value="1"/>
</dbReference>
<feature type="coiled-coil region" evidence="1">
    <location>
        <begin position="884"/>
        <end position="911"/>
    </location>
</feature>
<feature type="coiled-coil region" evidence="1">
    <location>
        <begin position="501"/>
        <end position="638"/>
    </location>
</feature>
<feature type="coiled-coil region" evidence="1">
    <location>
        <begin position="682"/>
        <end position="759"/>
    </location>
</feature>
<evidence type="ECO:0000313" key="4">
    <source>
        <dbReference type="EMBL" id="KAL0371745.1"/>
    </source>
</evidence>
<feature type="region of interest" description="Disordered" evidence="2">
    <location>
        <begin position="183"/>
        <end position="209"/>
    </location>
</feature>
<feature type="region of interest" description="Disordered" evidence="2">
    <location>
        <begin position="232"/>
        <end position="251"/>
    </location>
</feature>
<feature type="domain" description="C2 NT-type" evidence="3">
    <location>
        <begin position="1"/>
        <end position="174"/>
    </location>
</feature>
<reference evidence="4" key="2">
    <citation type="journal article" date="2024" name="Plant">
        <title>Genomic evolution and insights into agronomic trait innovations of Sesamum species.</title>
        <authorList>
            <person name="Miao H."/>
            <person name="Wang L."/>
            <person name="Qu L."/>
            <person name="Liu H."/>
            <person name="Sun Y."/>
            <person name="Le M."/>
            <person name="Wang Q."/>
            <person name="Wei S."/>
            <person name="Zheng Y."/>
            <person name="Lin W."/>
            <person name="Duan Y."/>
            <person name="Cao H."/>
            <person name="Xiong S."/>
            <person name="Wang X."/>
            <person name="Wei L."/>
            <person name="Li C."/>
            <person name="Ma Q."/>
            <person name="Ju M."/>
            <person name="Zhao R."/>
            <person name="Li G."/>
            <person name="Mu C."/>
            <person name="Tian Q."/>
            <person name="Mei H."/>
            <person name="Zhang T."/>
            <person name="Gao T."/>
            <person name="Zhang H."/>
        </authorList>
    </citation>
    <scope>NUCLEOTIDE SEQUENCE</scope>
    <source>
        <strain evidence="4">KEN8</strain>
    </source>
</reference>
<keyword evidence="1" id="KW-0175">Coiled coil</keyword>
<feature type="region of interest" description="Disordered" evidence="2">
    <location>
        <begin position="440"/>
        <end position="477"/>
    </location>
</feature>
<dbReference type="Pfam" id="PF10358">
    <property type="entry name" value="NT-C2"/>
    <property type="match status" value="1"/>
</dbReference>
<dbReference type="InterPro" id="IPR019448">
    <property type="entry name" value="NT-C2"/>
</dbReference>
<evidence type="ECO:0000256" key="2">
    <source>
        <dbReference type="SAM" id="MobiDB-lite"/>
    </source>
</evidence>
<sequence length="1031" mass="117114">MALWPQAKERANKNSSLHLPRHYSLISTTGLSVAGAPVSSRTELRWVPVKSGESNVWLRVTQIGGDGLMISVVPADTGRPTVKSDKAAVRNGSCLWENPVYETVKFNQDPKSGKIHERIYYFVIGTGLSKAGFVGEASIDLSNYAEANKVSLVSLPLKNSKTEAILHVSIQRIQESMDQRVEESENAKLYTDDHGLSSQLGSHDADGTITSNSVEDALVNKTVSSAELNVNGRASSGSDVTMSSSEGSSGIETPWELQIKDDDIRGEAKCDVATPMLEEHRRSWEWLANSALEASTDDSLSTPREAFLRQHSEEAPDIVIEKLKSDLAALSRQAELSELELQTLRKQIVKESKRGQDLGREIVCLKEERDALKGECERLKAFQRRTDGVESRAVVEELRQELNHAKEMNANLRIQLQKTQESNSELILAVQELDEMLEQKNREMSNSSSGSLAKDAVEKSRESSATFQLDDEDDDEEQKALEELVKDHSDSKEAYLLEQQIVDLHSEIEIYKRDKDELEMQMEQLALDYEITKQENHEMLYRLEQIQIQDQLKMQYECSSSDAATHELEMQMENLENELIQRSKEYADSLCTISELEARAKSLEEELEKQARGFEADLEALTHSKVEQEQRAIRAEESLKKMRWKNANMAERLQDEFRKLSVQMQSTFEANEKLATKAMAEANELRLHKNHLEEMLRKTSEEHQSVEGHYQMRLHDLTSQVISLTNQIDQMHSEIEDRNMQLEHEKKHAEETHRLLSKEISVLHEEIEMHAAKNKIMLEDLGSKEILKRELEQMRISMKEMELLVEQVGVRLSSSSVCGVEAFSVRRRAGERELRKQVSHLRSDLKKREDTIKNMEKKIKDGSGRGTTLDGQIKLKETALETSANTFLEKEKDLHNRIEELEGRLDVLNQSSAHYCVNNEVDQLDAAVGEQTRNSNEKSSTMSKISDINDCAALSMNSKDLTEALKGSPNNTRDLNELSNEITLLKVRNKSMEGELKEMQERYSEISLKFAEVEGEREQLVMKLRSLKNGK</sequence>
<organism evidence="4">
    <name type="scientific">Sesamum calycinum</name>
    <dbReference type="NCBI Taxonomy" id="2727403"/>
    <lineage>
        <taxon>Eukaryota</taxon>
        <taxon>Viridiplantae</taxon>
        <taxon>Streptophyta</taxon>
        <taxon>Embryophyta</taxon>
        <taxon>Tracheophyta</taxon>
        <taxon>Spermatophyta</taxon>
        <taxon>Magnoliopsida</taxon>
        <taxon>eudicotyledons</taxon>
        <taxon>Gunneridae</taxon>
        <taxon>Pentapetalae</taxon>
        <taxon>asterids</taxon>
        <taxon>lamiids</taxon>
        <taxon>Lamiales</taxon>
        <taxon>Pedaliaceae</taxon>
        <taxon>Sesamum</taxon>
    </lineage>
</organism>
<dbReference type="AlphaFoldDB" id="A0AAW2QV29"/>
<name>A0AAW2QV29_9LAMI</name>
<feature type="coiled-coil region" evidence="1">
    <location>
        <begin position="975"/>
        <end position="1016"/>
    </location>
</feature>
<dbReference type="PANTHER" id="PTHR34452">
    <property type="entry name" value="MYOSIN HEAVY CHAIN-RELATED PROTEIN"/>
    <property type="match status" value="1"/>
</dbReference>
<dbReference type="PROSITE" id="PS51840">
    <property type="entry name" value="C2_NT"/>
    <property type="match status" value="1"/>
</dbReference>
<feature type="compositionally biased region" description="Basic and acidic residues" evidence="2">
    <location>
        <begin position="183"/>
        <end position="195"/>
    </location>
</feature>